<dbReference type="Gene3D" id="3.30.470.160">
    <property type="entry name" value="Inositol polyphosphate kinase"/>
    <property type="match status" value="1"/>
</dbReference>
<dbReference type="GO" id="GO:0032958">
    <property type="term" value="P:inositol phosphate biosynthetic process"/>
    <property type="evidence" value="ECO:0007669"/>
    <property type="project" value="InterPro"/>
</dbReference>
<dbReference type="InterPro" id="IPR038286">
    <property type="entry name" value="IPK_sf"/>
</dbReference>
<evidence type="ECO:0000313" key="7">
    <source>
        <dbReference type="Proteomes" id="UP000694392"/>
    </source>
</evidence>
<keyword evidence="3 4" id="KW-0418">Kinase</keyword>
<dbReference type="Ensembl" id="ENSSPUT00000026570.1">
    <property type="protein sequence ID" value="ENSSPUP00000024889.1"/>
    <property type="gene ID" value="ENSSPUG00000019082.1"/>
</dbReference>
<keyword evidence="7" id="KW-1185">Reference proteome</keyword>
<dbReference type="Proteomes" id="UP000694392">
    <property type="component" value="Unplaced"/>
</dbReference>
<evidence type="ECO:0000256" key="5">
    <source>
        <dbReference type="SAM" id="MobiDB-lite"/>
    </source>
</evidence>
<organism evidence="6 7">
    <name type="scientific">Sphenodon punctatus</name>
    <name type="common">Tuatara</name>
    <name type="synonym">Hatteria punctata</name>
    <dbReference type="NCBI Taxonomy" id="8508"/>
    <lineage>
        <taxon>Eukaryota</taxon>
        <taxon>Metazoa</taxon>
        <taxon>Chordata</taxon>
        <taxon>Craniata</taxon>
        <taxon>Vertebrata</taxon>
        <taxon>Euteleostomi</taxon>
        <taxon>Lepidosauria</taxon>
        <taxon>Sphenodontia</taxon>
        <taxon>Sphenodontidae</taxon>
        <taxon>Sphenodon</taxon>
    </lineage>
</organism>
<dbReference type="GO" id="GO:0000828">
    <property type="term" value="F:inositol hexakisphosphate kinase activity"/>
    <property type="evidence" value="ECO:0007669"/>
    <property type="project" value="TreeGrafter"/>
</dbReference>
<evidence type="ECO:0000256" key="1">
    <source>
        <dbReference type="ARBA" id="ARBA00007374"/>
    </source>
</evidence>
<feature type="compositionally biased region" description="Basic and acidic residues" evidence="5">
    <location>
        <begin position="145"/>
        <end position="155"/>
    </location>
</feature>
<comment type="similarity">
    <text evidence="1 4">Belongs to the inositol phosphokinase (IPK) family.</text>
</comment>
<dbReference type="GO" id="GO:0046854">
    <property type="term" value="P:phosphatidylinositol phosphate biosynthetic process"/>
    <property type="evidence" value="ECO:0007669"/>
    <property type="project" value="TreeGrafter"/>
</dbReference>
<evidence type="ECO:0000256" key="4">
    <source>
        <dbReference type="RuleBase" id="RU363090"/>
    </source>
</evidence>
<evidence type="ECO:0000256" key="3">
    <source>
        <dbReference type="ARBA" id="ARBA00022777"/>
    </source>
</evidence>
<dbReference type="GeneTree" id="ENSGT00940000156764"/>
<dbReference type="Pfam" id="PF03770">
    <property type="entry name" value="IPK"/>
    <property type="match status" value="1"/>
</dbReference>
<protein>
    <recommendedName>
        <fullName evidence="4">Kinase</fullName>
        <ecNumber evidence="4">2.7.-.-</ecNumber>
    </recommendedName>
</protein>
<reference evidence="6" key="1">
    <citation type="submission" date="2025-08" db="UniProtKB">
        <authorList>
            <consortium name="Ensembl"/>
        </authorList>
    </citation>
    <scope>IDENTIFICATION</scope>
</reference>
<evidence type="ECO:0000256" key="2">
    <source>
        <dbReference type="ARBA" id="ARBA00022679"/>
    </source>
</evidence>
<accession>A0A8D0HIK4</accession>
<proteinExistence type="inferred from homology"/>
<dbReference type="EC" id="2.7.-.-" evidence="4"/>
<reference evidence="6" key="2">
    <citation type="submission" date="2025-09" db="UniProtKB">
        <authorList>
            <consortium name="Ensembl"/>
        </authorList>
    </citation>
    <scope>IDENTIFICATION</scope>
</reference>
<dbReference type="GO" id="GO:0005634">
    <property type="term" value="C:nucleus"/>
    <property type="evidence" value="ECO:0007669"/>
    <property type="project" value="TreeGrafter"/>
</dbReference>
<evidence type="ECO:0000313" key="6">
    <source>
        <dbReference type="Ensembl" id="ENSSPUP00000024889.1"/>
    </source>
</evidence>
<dbReference type="GO" id="GO:0005737">
    <property type="term" value="C:cytoplasm"/>
    <property type="evidence" value="ECO:0007669"/>
    <property type="project" value="TreeGrafter"/>
</dbReference>
<name>A0A8D0HIK4_SPHPU</name>
<feature type="compositionally biased region" description="Low complexity" evidence="5">
    <location>
        <begin position="110"/>
        <end position="132"/>
    </location>
</feature>
<dbReference type="SUPFAM" id="SSF56104">
    <property type="entry name" value="SAICAR synthase-like"/>
    <property type="match status" value="1"/>
</dbReference>
<dbReference type="InterPro" id="IPR005522">
    <property type="entry name" value="IPK"/>
</dbReference>
<dbReference type="AlphaFoldDB" id="A0A8D0HIK4"/>
<dbReference type="PANTHER" id="PTHR12400">
    <property type="entry name" value="INOSITOL POLYPHOSPHATE KINASE"/>
    <property type="match status" value="1"/>
</dbReference>
<sequence>MFLTFTKGRRDVLSTYLSRLESMQGALRESAFFKTHEVIGSSLLFVHDRQGRANVWMIDFGKTLPAPAHLALRHDVAWTRGNHEDGYLIGLRRLADSLGAALRQMEQPGEDGAATEPGAAPTPPQETQQGGSPDAGGVGGSSTAERGRCHQHGGEPARQQTPAGRRNASHPTSLAPDGSTPPSPQPGTSARGRVLNRGVCGGDPS</sequence>
<feature type="region of interest" description="Disordered" evidence="5">
    <location>
        <begin position="105"/>
        <end position="205"/>
    </location>
</feature>
<dbReference type="PANTHER" id="PTHR12400:SF105">
    <property type="entry name" value="KINASE"/>
    <property type="match status" value="1"/>
</dbReference>
<keyword evidence="2 4" id="KW-0808">Transferase</keyword>